<accession>A0ABP8G5V5</accession>
<gene>
    <name evidence="1" type="ORF">GCM10023184_02070</name>
</gene>
<keyword evidence="2" id="KW-1185">Reference proteome</keyword>
<protein>
    <recommendedName>
        <fullName evidence="3">TraB/GumN family protein</fullName>
    </recommendedName>
</protein>
<comment type="caution">
    <text evidence="1">The sequence shown here is derived from an EMBL/GenBank/DDBJ whole genome shotgun (WGS) entry which is preliminary data.</text>
</comment>
<evidence type="ECO:0000313" key="1">
    <source>
        <dbReference type="EMBL" id="GAA4318065.1"/>
    </source>
</evidence>
<evidence type="ECO:0000313" key="2">
    <source>
        <dbReference type="Proteomes" id="UP001501725"/>
    </source>
</evidence>
<name>A0ABP8G5V5_9BACT</name>
<dbReference type="EMBL" id="BAABGY010000001">
    <property type="protein sequence ID" value="GAA4318065.1"/>
    <property type="molecule type" value="Genomic_DNA"/>
</dbReference>
<dbReference type="RefSeq" id="WP_345252722.1">
    <property type="nucleotide sequence ID" value="NZ_BAABGY010000001.1"/>
</dbReference>
<sequence length="245" mass="27936">MRNQQLLLIFVVPLFLCSCVRYVAGRVGLTDEAPRLQSLPVEGKEVYFLGMMHLARPAFYANTQKVVEDLQAKGFVCYLESITGVDSNTRPAFDTTAFRKFRKLLKLQVGVQYSKNDNPIMQKMVKQLGLVDQPNYPLMGVQRYRWVDMSYSDLVRIYEFKHAPVLLDSCDLNTALDKPYSCSGAGSGRRSFLEEVMQYERNRFIAQTVLRSEDKKILILYGKAHYDGVLAELRLAATQAAAVRR</sequence>
<dbReference type="Proteomes" id="UP001501725">
    <property type="component" value="Unassembled WGS sequence"/>
</dbReference>
<organism evidence="1 2">
    <name type="scientific">Flaviaesturariibacter amylovorans</name>
    <dbReference type="NCBI Taxonomy" id="1084520"/>
    <lineage>
        <taxon>Bacteria</taxon>
        <taxon>Pseudomonadati</taxon>
        <taxon>Bacteroidota</taxon>
        <taxon>Chitinophagia</taxon>
        <taxon>Chitinophagales</taxon>
        <taxon>Chitinophagaceae</taxon>
        <taxon>Flaviaestuariibacter</taxon>
    </lineage>
</organism>
<evidence type="ECO:0008006" key="3">
    <source>
        <dbReference type="Google" id="ProtNLM"/>
    </source>
</evidence>
<reference evidence="2" key="1">
    <citation type="journal article" date="2019" name="Int. J. Syst. Evol. Microbiol.">
        <title>The Global Catalogue of Microorganisms (GCM) 10K type strain sequencing project: providing services to taxonomists for standard genome sequencing and annotation.</title>
        <authorList>
            <consortium name="The Broad Institute Genomics Platform"/>
            <consortium name="The Broad Institute Genome Sequencing Center for Infectious Disease"/>
            <person name="Wu L."/>
            <person name="Ma J."/>
        </authorList>
    </citation>
    <scope>NUCLEOTIDE SEQUENCE [LARGE SCALE GENOMIC DNA]</scope>
    <source>
        <strain evidence="2">JCM 17919</strain>
    </source>
</reference>
<dbReference type="PROSITE" id="PS51257">
    <property type="entry name" value="PROKAR_LIPOPROTEIN"/>
    <property type="match status" value="1"/>
</dbReference>
<proteinExistence type="predicted"/>